<accession>A0A8S5LKF5</accession>
<dbReference type="Pfam" id="PF09682">
    <property type="entry name" value="Phage_holin_6_1"/>
    <property type="match status" value="1"/>
</dbReference>
<dbReference type="NCBIfam" id="TIGR01673">
    <property type="entry name" value="holin_LLH"/>
    <property type="match status" value="1"/>
</dbReference>
<keyword evidence="1" id="KW-0812">Transmembrane</keyword>
<keyword evidence="1" id="KW-1133">Transmembrane helix</keyword>
<keyword evidence="1" id="KW-0472">Membrane</keyword>
<reference evidence="2" key="1">
    <citation type="journal article" date="2021" name="Proc. Natl. Acad. Sci. U.S.A.">
        <title>A Catalog of Tens of Thousands of Viruses from Human Metagenomes Reveals Hidden Associations with Chronic Diseases.</title>
        <authorList>
            <person name="Tisza M.J."/>
            <person name="Buck C.B."/>
        </authorList>
    </citation>
    <scope>NUCLEOTIDE SEQUENCE</scope>
    <source>
        <strain evidence="2">CtVsq1</strain>
    </source>
</reference>
<sequence length="109" mass="12053">MDQITSIITSSAMSILVVLTGIVVQAIKKYLLMRGGKKAIEIVEILAKNAVNATEQVADKLDIHGKDKLEHAKTSLIEGLESQNIHLTNQELNTFIEAAVKRANEEWKK</sequence>
<name>A0A8S5LKF5_9CAUD</name>
<dbReference type="EMBL" id="BK015863">
    <property type="protein sequence ID" value="DAD70331.1"/>
    <property type="molecule type" value="Genomic_DNA"/>
</dbReference>
<feature type="transmembrane region" description="Helical" evidence="1">
    <location>
        <begin position="6"/>
        <end position="27"/>
    </location>
</feature>
<proteinExistence type="predicted"/>
<dbReference type="InterPro" id="IPR010026">
    <property type="entry name" value="Phage_holin_LL-H"/>
</dbReference>
<organism evidence="2">
    <name type="scientific">Siphoviridae sp. ctVsq1</name>
    <dbReference type="NCBI Taxonomy" id="2827577"/>
    <lineage>
        <taxon>Viruses</taxon>
        <taxon>Duplodnaviria</taxon>
        <taxon>Heunggongvirae</taxon>
        <taxon>Uroviricota</taxon>
        <taxon>Caudoviricetes</taxon>
    </lineage>
</organism>
<evidence type="ECO:0000256" key="1">
    <source>
        <dbReference type="SAM" id="Phobius"/>
    </source>
</evidence>
<protein>
    <submittedName>
        <fullName evidence="2">Holin</fullName>
    </submittedName>
</protein>
<evidence type="ECO:0000313" key="2">
    <source>
        <dbReference type="EMBL" id="DAD70331.1"/>
    </source>
</evidence>